<proteinExistence type="predicted"/>
<gene>
    <name evidence="2" type="ORF">HYH03_001885</name>
</gene>
<evidence type="ECO:0000313" key="2">
    <source>
        <dbReference type="EMBL" id="KAG2500309.1"/>
    </source>
</evidence>
<evidence type="ECO:0000313" key="3">
    <source>
        <dbReference type="Proteomes" id="UP000612055"/>
    </source>
</evidence>
<feature type="compositionally biased region" description="Gly residues" evidence="1">
    <location>
        <begin position="157"/>
        <end position="167"/>
    </location>
</feature>
<dbReference type="EMBL" id="JAEHOE010000004">
    <property type="protein sequence ID" value="KAG2500309.1"/>
    <property type="molecule type" value="Genomic_DNA"/>
</dbReference>
<sequence length="273" mass="27811">MSAQRFLLLVEQLTARAEELWKQEEAELSRGAELMVIKCKPQPLSPQHHQPFSPSALRHLHQEAGPTSPAFHSYDPAGLLHPPAGHASTLSPSLIPAAHAFNSPCWSNDFNLIAAQLGLGSAAATTSDTDDAAHGPHGSQPGSQQRPSGSRHAGCTEGAGPGPGSAGRGHESQPGSQPGGCLAAQGGQGAWPSSLGLFADAEALITLPNGILCGSATARTAKARLLDKFEGTGPASARHGAGGDPFSGLLSGCTPSADDFGSLASPSWGQAYL</sequence>
<dbReference type="OrthoDB" id="542298at2759"/>
<feature type="region of interest" description="Disordered" evidence="1">
    <location>
        <begin position="125"/>
        <end position="186"/>
    </location>
</feature>
<organism evidence="2 3">
    <name type="scientific">Edaphochlamys debaryana</name>
    <dbReference type="NCBI Taxonomy" id="47281"/>
    <lineage>
        <taxon>Eukaryota</taxon>
        <taxon>Viridiplantae</taxon>
        <taxon>Chlorophyta</taxon>
        <taxon>core chlorophytes</taxon>
        <taxon>Chlorophyceae</taxon>
        <taxon>CS clade</taxon>
        <taxon>Chlamydomonadales</taxon>
        <taxon>Chlamydomonadales incertae sedis</taxon>
        <taxon>Edaphochlamys</taxon>
    </lineage>
</organism>
<keyword evidence="3" id="KW-1185">Reference proteome</keyword>
<dbReference type="AlphaFoldDB" id="A0A835YEJ3"/>
<dbReference type="Proteomes" id="UP000612055">
    <property type="component" value="Unassembled WGS sequence"/>
</dbReference>
<evidence type="ECO:0000256" key="1">
    <source>
        <dbReference type="SAM" id="MobiDB-lite"/>
    </source>
</evidence>
<name>A0A835YEJ3_9CHLO</name>
<feature type="compositionally biased region" description="Low complexity" evidence="1">
    <location>
        <begin position="135"/>
        <end position="151"/>
    </location>
</feature>
<comment type="caution">
    <text evidence="2">The sequence shown here is derived from an EMBL/GenBank/DDBJ whole genome shotgun (WGS) entry which is preliminary data.</text>
</comment>
<reference evidence="2" key="1">
    <citation type="journal article" date="2020" name="bioRxiv">
        <title>Comparative genomics of Chlamydomonas.</title>
        <authorList>
            <person name="Craig R.J."/>
            <person name="Hasan A.R."/>
            <person name="Ness R.W."/>
            <person name="Keightley P.D."/>
        </authorList>
    </citation>
    <scope>NUCLEOTIDE SEQUENCE</scope>
    <source>
        <strain evidence="2">CCAP 11/70</strain>
    </source>
</reference>
<accession>A0A835YEJ3</accession>
<protein>
    <submittedName>
        <fullName evidence="2">Uncharacterized protein</fullName>
    </submittedName>
</protein>